<evidence type="ECO:0000313" key="3">
    <source>
        <dbReference type="Proteomes" id="UP000235116"/>
    </source>
</evidence>
<organism evidence="2 3">
    <name type="scientific">Ketobacter alkanivorans</name>
    <dbReference type="NCBI Taxonomy" id="1917421"/>
    <lineage>
        <taxon>Bacteria</taxon>
        <taxon>Pseudomonadati</taxon>
        <taxon>Pseudomonadota</taxon>
        <taxon>Gammaproteobacteria</taxon>
        <taxon>Pseudomonadales</taxon>
        <taxon>Ketobacteraceae</taxon>
        <taxon>Ketobacter</taxon>
    </lineage>
</organism>
<keyword evidence="1" id="KW-0812">Transmembrane</keyword>
<protein>
    <submittedName>
        <fullName evidence="2">Uncharacterized protein</fullName>
    </submittedName>
</protein>
<keyword evidence="3" id="KW-1185">Reference proteome</keyword>
<dbReference type="Proteomes" id="UP000235116">
    <property type="component" value="Chromosome"/>
</dbReference>
<name>A0A2K9LV13_9GAMM</name>
<dbReference type="AlphaFoldDB" id="A0A2K9LV13"/>
<dbReference type="EMBL" id="CP022684">
    <property type="protein sequence ID" value="AUM14704.1"/>
    <property type="molecule type" value="Genomic_DNA"/>
</dbReference>
<accession>A0A2K9LV13</accession>
<evidence type="ECO:0000313" key="2">
    <source>
        <dbReference type="EMBL" id="AUM14704.1"/>
    </source>
</evidence>
<gene>
    <name evidence="2" type="ORF">Kalk_20720</name>
</gene>
<evidence type="ECO:0000256" key="1">
    <source>
        <dbReference type="SAM" id="Phobius"/>
    </source>
</evidence>
<keyword evidence="1" id="KW-1133">Transmembrane helix</keyword>
<proteinExistence type="predicted"/>
<feature type="transmembrane region" description="Helical" evidence="1">
    <location>
        <begin position="6"/>
        <end position="27"/>
    </location>
</feature>
<reference evidence="3" key="1">
    <citation type="submission" date="2017-08" db="EMBL/GenBank/DDBJ databases">
        <title>Direct submision.</title>
        <authorList>
            <person name="Kim S.-J."/>
            <person name="Rhee S.-K."/>
        </authorList>
    </citation>
    <scope>NUCLEOTIDE SEQUENCE [LARGE SCALE GENOMIC DNA]</scope>
    <source>
        <strain evidence="3">GI5</strain>
    </source>
</reference>
<sequence length="211" mass="24811">MSCPEILSVLKDLVLLIASLVGIYVAIRGLNTWRRQLDGQADYDLSRRVLVSLFKLRDRIQNVRNPMMMAYEMPQPPEDERTRMSNEQIRFYGTRSAYESRWNSVDEVRLALYPDLLESEAIWGAELKDLFSVVFKLQHELLIHTKYFLDSTNPDSDPDMRKSKAEIYKKQRDIIYDLSTNEEDDEFKLELLKAVGDIENYLKPKLKQQKL</sequence>
<keyword evidence="1" id="KW-0472">Membrane</keyword>
<dbReference type="OrthoDB" id="6119095at2"/>
<dbReference type="KEGG" id="kak:Kalk_20720"/>
<dbReference type="RefSeq" id="WP_101896077.1">
    <property type="nucleotide sequence ID" value="NZ_CP022684.1"/>
</dbReference>